<feature type="transmembrane region" description="Helical" evidence="5">
    <location>
        <begin position="148"/>
        <end position="168"/>
    </location>
</feature>
<proteinExistence type="inferred from homology"/>
<dbReference type="GO" id="GO:0140359">
    <property type="term" value="F:ABC-type transporter activity"/>
    <property type="evidence" value="ECO:0007669"/>
    <property type="project" value="InterPro"/>
</dbReference>
<dbReference type="AlphaFoldDB" id="A0A348AEA7"/>
<dbReference type="EMBL" id="AP018449">
    <property type="protein sequence ID" value="BBB89405.1"/>
    <property type="molecule type" value="Genomic_DNA"/>
</dbReference>
<evidence type="ECO:0000259" key="6">
    <source>
        <dbReference type="PROSITE" id="PS51012"/>
    </source>
</evidence>
<evidence type="ECO:0000256" key="3">
    <source>
        <dbReference type="ARBA" id="ARBA00022989"/>
    </source>
</evidence>
<feature type="transmembrane region" description="Helical" evidence="5">
    <location>
        <begin position="180"/>
        <end position="201"/>
    </location>
</feature>
<evidence type="ECO:0000313" key="7">
    <source>
        <dbReference type="EMBL" id="BBB89405.1"/>
    </source>
</evidence>
<keyword evidence="8" id="KW-1185">Reference proteome</keyword>
<feature type="domain" description="ABC transmembrane type-2" evidence="6">
    <location>
        <begin position="31"/>
        <end position="253"/>
    </location>
</feature>
<organism evidence="7 8">
    <name type="scientific">Methylomusa anaerophila</name>
    <dbReference type="NCBI Taxonomy" id="1930071"/>
    <lineage>
        <taxon>Bacteria</taxon>
        <taxon>Bacillati</taxon>
        <taxon>Bacillota</taxon>
        <taxon>Negativicutes</taxon>
        <taxon>Selenomonadales</taxon>
        <taxon>Sporomusaceae</taxon>
        <taxon>Methylomusa</taxon>
    </lineage>
</organism>
<evidence type="ECO:0000256" key="4">
    <source>
        <dbReference type="ARBA" id="ARBA00023136"/>
    </source>
</evidence>
<dbReference type="OrthoDB" id="111284at2"/>
<keyword evidence="5" id="KW-1003">Cell membrane</keyword>
<dbReference type="PRINTS" id="PR00164">
    <property type="entry name" value="ABC2TRNSPORT"/>
</dbReference>
<dbReference type="RefSeq" id="WP_126305550.1">
    <property type="nucleotide sequence ID" value="NZ_AP018449.1"/>
</dbReference>
<comment type="similarity">
    <text evidence="5">Belongs to the ABC-2 integral membrane protein family.</text>
</comment>
<feature type="transmembrane region" description="Helical" evidence="5">
    <location>
        <begin position="123"/>
        <end position="142"/>
    </location>
</feature>
<dbReference type="PANTHER" id="PTHR43332">
    <property type="entry name" value="INNER MEMBRANE TRANSPORT PERMEASE YADH-RELATED"/>
    <property type="match status" value="1"/>
</dbReference>
<evidence type="ECO:0000256" key="5">
    <source>
        <dbReference type="RuleBase" id="RU361157"/>
    </source>
</evidence>
<dbReference type="Proteomes" id="UP000276437">
    <property type="component" value="Chromosome"/>
</dbReference>
<reference evidence="7 8" key="1">
    <citation type="journal article" date="2018" name="Int. J. Syst. Evol. Microbiol.">
        <title>Methylomusa anaerophila gen. nov., sp. nov., an anaerobic methanol-utilizing bacterium isolated from a microbial fuel cell.</title>
        <authorList>
            <person name="Amano N."/>
            <person name="Yamamuro A."/>
            <person name="Miyahara M."/>
            <person name="Kouzuma A."/>
            <person name="Abe T."/>
            <person name="Watanabe K."/>
        </authorList>
    </citation>
    <scope>NUCLEOTIDE SEQUENCE [LARGE SCALE GENOMIC DNA]</scope>
    <source>
        <strain evidence="7 8">MMFC1</strain>
    </source>
</reference>
<keyword evidence="4 5" id="KW-0472">Membrane</keyword>
<evidence type="ECO:0000313" key="8">
    <source>
        <dbReference type="Proteomes" id="UP000276437"/>
    </source>
</evidence>
<feature type="transmembrane region" description="Helical" evidence="5">
    <location>
        <begin position="232"/>
        <end position="250"/>
    </location>
</feature>
<dbReference type="KEGG" id="mana:MAMMFC1_00038"/>
<keyword evidence="3 5" id="KW-1133">Transmembrane helix</keyword>
<name>A0A348AEA7_9FIRM</name>
<evidence type="ECO:0000256" key="1">
    <source>
        <dbReference type="ARBA" id="ARBA00004141"/>
    </source>
</evidence>
<gene>
    <name evidence="7" type="primary">yadH_2</name>
    <name evidence="7" type="ORF">MAMMFC1_00038</name>
</gene>
<dbReference type="InterPro" id="IPR047817">
    <property type="entry name" value="ABC2_TM_bact-type"/>
</dbReference>
<keyword evidence="2 5" id="KW-0812">Transmembrane</keyword>
<comment type="subcellular location">
    <subcellularLocation>
        <location evidence="5">Cell membrane</location>
        <topology evidence="5">Multi-pass membrane protein</topology>
    </subcellularLocation>
    <subcellularLocation>
        <location evidence="1">Membrane</location>
        <topology evidence="1">Multi-pass membrane protein</topology>
    </subcellularLocation>
</comment>
<dbReference type="InterPro" id="IPR000412">
    <property type="entry name" value="ABC_2_transport"/>
</dbReference>
<dbReference type="InterPro" id="IPR013525">
    <property type="entry name" value="ABC2_TM"/>
</dbReference>
<keyword evidence="5" id="KW-0813">Transport</keyword>
<dbReference type="PANTHER" id="PTHR43332:SF2">
    <property type="entry name" value="INNER MEMBRANE TRANSPORT PERMEASE YADH"/>
    <property type="match status" value="1"/>
</dbReference>
<dbReference type="GO" id="GO:0043190">
    <property type="term" value="C:ATP-binding cassette (ABC) transporter complex"/>
    <property type="evidence" value="ECO:0007669"/>
    <property type="project" value="InterPro"/>
</dbReference>
<dbReference type="PROSITE" id="PS51012">
    <property type="entry name" value="ABC_TM2"/>
    <property type="match status" value="1"/>
</dbReference>
<evidence type="ECO:0000256" key="2">
    <source>
        <dbReference type="ARBA" id="ARBA00022692"/>
    </source>
</evidence>
<feature type="transmembrane region" description="Helical" evidence="5">
    <location>
        <begin position="62"/>
        <end position="80"/>
    </location>
</feature>
<feature type="transmembrane region" description="Helical" evidence="5">
    <location>
        <begin position="37"/>
        <end position="55"/>
    </location>
</feature>
<sequence>MLQTAIVRKQLFDIRTVVWRDFQVFRRHLNRYMFSRMMAPLLYFLSFGWGLGVIASQGKPGYYEFLALGIVVLNTMNISFNSCGFSLHLERLYHKTLDEYLIAPMAAGSFVAGKVISGTLQGLLSAAVICLLAYMFGIRFVMNGWFLLTLALNCMIFAATGFMAAMLIDDFEDIGNVNTFVLLPMSFFCGTFFSIDILPATGRAMLECLPLTHAGYALRAIGAGQPAPMADLAVLFAYVVVLSAGAVWSMRRVRLNSQGRYGH</sequence>
<accession>A0A348AEA7</accession>
<dbReference type="InterPro" id="IPR052522">
    <property type="entry name" value="ABC-2_transport_permease"/>
</dbReference>
<dbReference type="PIRSF" id="PIRSF006648">
    <property type="entry name" value="DrrB"/>
    <property type="match status" value="1"/>
</dbReference>
<dbReference type="Pfam" id="PF01061">
    <property type="entry name" value="ABC2_membrane"/>
    <property type="match status" value="1"/>
</dbReference>
<protein>
    <recommendedName>
        <fullName evidence="5">Transport permease protein</fullName>
    </recommendedName>
</protein>